<evidence type="ECO:0000313" key="9">
    <source>
        <dbReference type="Proteomes" id="UP000193685"/>
    </source>
</evidence>
<feature type="transmembrane region" description="Helical" evidence="6">
    <location>
        <begin position="301"/>
        <end position="319"/>
    </location>
</feature>
<dbReference type="OMA" id="THDSMGQ"/>
<feature type="transmembrane region" description="Helical" evidence="6">
    <location>
        <begin position="147"/>
        <end position="169"/>
    </location>
</feature>
<feature type="transmembrane region" description="Helical" evidence="6">
    <location>
        <begin position="380"/>
        <end position="401"/>
    </location>
</feature>
<feature type="transmembrane region" description="Helical" evidence="6">
    <location>
        <begin position="407"/>
        <end position="429"/>
    </location>
</feature>
<dbReference type="SUPFAM" id="SSF103473">
    <property type="entry name" value="MFS general substrate transporter"/>
    <property type="match status" value="1"/>
</dbReference>
<evidence type="ECO:0000256" key="4">
    <source>
        <dbReference type="ARBA" id="ARBA00022989"/>
    </source>
</evidence>
<feature type="domain" description="Major facilitator superfamily (MFS) profile" evidence="7">
    <location>
        <begin position="16"/>
        <end position="433"/>
    </location>
</feature>
<proteinExistence type="predicted"/>
<dbReference type="PANTHER" id="PTHR23506:SF23">
    <property type="entry name" value="GH10249P"/>
    <property type="match status" value="1"/>
</dbReference>
<gene>
    <name evidence="8" type="ORF">BCR37DRAFT_33176</name>
</gene>
<evidence type="ECO:0000256" key="5">
    <source>
        <dbReference type="ARBA" id="ARBA00023136"/>
    </source>
</evidence>
<dbReference type="AlphaFoldDB" id="A0A1Y2FDS4"/>
<feature type="transmembrane region" description="Helical" evidence="6">
    <location>
        <begin position="111"/>
        <end position="135"/>
    </location>
</feature>
<comment type="caution">
    <text evidence="8">The sequence shown here is derived from an EMBL/GenBank/DDBJ whole genome shotgun (WGS) entry which is preliminary data.</text>
</comment>
<dbReference type="Pfam" id="PF07690">
    <property type="entry name" value="MFS_1"/>
    <property type="match status" value="1"/>
</dbReference>
<protein>
    <submittedName>
        <fullName evidence="8">Major facilitator superfamily domain-containing protein</fullName>
    </submittedName>
</protein>
<feature type="transmembrane region" description="Helical" evidence="6">
    <location>
        <begin position="175"/>
        <end position="195"/>
    </location>
</feature>
<keyword evidence="5 6" id="KW-0472">Membrane</keyword>
<evidence type="ECO:0000256" key="2">
    <source>
        <dbReference type="ARBA" id="ARBA00022448"/>
    </source>
</evidence>
<dbReference type="PROSITE" id="PS50850">
    <property type="entry name" value="MFS"/>
    <property type="match status" value="1"/>
</dbReference>
<dbReference type="Proteomes" id="UP000193685">
    <property type="component" value="Unassembled WGS sequence"/>
</dbReference>
<dbReference type="RefSeq" id="XP_040725204.1">
    <property type="nucleotide sequence ID" value="XM_040867035.1"/>
</dbReference>
<organism evidence="8 9">
    <name type="scientific">Protomyces lactucae-debilis</name>
    <dbReference type="NCBI Taxonomy" id="2754530"/>
    <lineage>
        <taxon>Eukaryota</taxon>
        <taxon>Fungi</taxon>
        <taxon>Dikarya</taxon>
        <taxon>Ascomycota</taxon>
        <taxon>Taphrinomycotina</taxon>
        <taxon>Taphrinomycetes</taxon>
        <taxon>Taphrinales</taxon>
        <taxon>Protomycetaceae</taxon>
        <taxon>Protomyces</taxon>
    </lineage>
</organism>
<feature type="transmembrane region" description="Helical" evidence="6">
    <location>
        <begin position="331"/>
        <end position="359"/>
    </location>
</feature>
<feature type="transmembrane region" description="Helical" evidence="6">
    <location>
        <begin position="88"/>
        <end position="105"/>
    </location>
</feature>
<dbReference type="GeneID" id="63783634"/>
<dbReference type="InterPro" id="IPR020846">
    <property type="entry name" value="MFS_dom"/>
</dbReference>
<name>A0A1Y2FDS4_PROLT</name>
<dbReference type="CDD" id="cd17325">
    <property type="entry name" value="MFS_MdtG_SLC18_like"/>
    <property type="match status" value="1"/>
</dbReference>
<dbReference type="InterPro" id="IPR011701">
    <property type="entry name" value="MFS"/>
</dbReference>
<keyword evidence="2" id="KW-0813">Transport</keyword>
<feature type="transmembrane region" description="Helical" evidence="6">
    <location>
        <begin position="61"/>
        <end position="79"/>
    </location>
</feature>
<dbReference type="InterPro" id="IPR036259">
    <property type="entry name" value="MFS_trans_sf"/>
</dbReference>
<dbReference type="EMBL" id="MCFI01000010">
    <property type="protein sequence ID" value="ORY82070.1"/>
    <property type="molecule type" value="Genomic_DNA"/>
</dbReference>
<comment type="subcellular location">
    <subcellularLocation>
        <location evidence="1">Membrane</location>
        <topology evidence="1">Multi-pass membrane protein</topology>
    </subcellularLocation>
</comment>
<dbReference type="PANTHER" id="PTHR23506">
    <property type="entry name" value="GH10249P"/>
    <property type="match status" value="1"/>
</dbReference>
<dbReference type="GO" id="GO:0016020">
    <property type="term" value="C:membrane"/>
    <property type="evidence" value="ECO:0007669"/>
    <property type="project" value="UniProtKB-SubCell"/>
</dbReference>
<reference evidence="8 9" key="1">
    <citation type="submission" date="2016-07" db="EMBL/GenBank/DDBJ databases">
        <title>Pervasive Adenine N6-methylation of Active Genes in Fungi.</title>
        <authorList>
            <consortium name="DOE Joint Genome Institute"/>
            <person name="Mondo S.J."/>
            <person name="Dannebaum R.O."/>
            <person name="Kuo R.C."/>
            <person name="Labutti K."/>
            <person name="Haridas S."/>
            <person name="Kuo A."/>
            <person name="Salamov A."/>
            <person name="Ahrendt S.R."/>
            <person name="Lipzen A."/>
            <person name="Sullivan W."/>
            <person name="Andreopoulos W.B."/>
            <person name="Clum A."/>
            <person name="Lindquist E."/>
            <person name="Daum C."/>
            <person name="Ramamoorthy G.K."/>
            <person name="Gryganskyi A."/>
            <person name="Culley D."/>
            <person name="Magnuson J.K."/>
            <person name="James T.Y."/>
            <person name="O'Malley M.A."/>
            <person name="Stajich J.E."/>
            <person name="Spatafora J.W."/>
            <person name="Visel A."/>
            <person name="Grigoriev I.V."/>
        </authorList>
    </citation>
    <scope>NUCLEOTIDE SEQUENCE [LARGE SCALE GENOMIC DNA]</scope>
    <source>
        <strain evidence="8 9">12-1054</strain>
    </source>
</reference>
<dbReference type="InterPro" id="IPR050930">
    <property type="entry name" value="MFS_Vesicular_Transporter"/>
</dbReference>
<accession>A0A1Y2FDS4</accession>
<keyword evidence="9" id="KW-1185">Reference proteome</keyword>
<feature type="transmembrane region" description="Helical" evidence="6">
    <location>
        <begin position="236"/>
        <end position="253"/>
    </location>
</feature>
<dbReference type="Gene3D" id="1.20.1250.20">
    <property type="entry name" value="MFS general substrate transporter like domains"/>
    <property type="match status" value="2"/>
</dbReference>
<sequence>MAKPFLFALRSNEKFIIFTCSIAVFTDLALYGILVPVLPFALETRYSIAADSVQLKVSGSLAAYAAGLLAFCGPVGWLSDKTSSRRPLFLLGLIALVAATLMLMLSRSFALLIAARILQGASAAVVWVVCLALLVDTVGHERIGQTMGIVSISLALALGISPLIGGALYEAAGYYSVYYFSFGLLALDIFLRLVMIEKPRINTTLQEPTEGQIIQPVARRKSRVPTLLKLLKYPRLLVGCWIGLVAAIIFTAFDTVLPLELLDLFGFDALQSGAMFCCLVLPTVIAAPIAGWWIDKRGPKIITLIGILLEIVFLVLLRLPNKTSPRTGQLVLFVVILCLNGLACNLFIPSSLVEIALVVEEEERRNPGQFGKGGAYAQAYALYNISFSLGTLIGPLAAAALRERYGFGTMCWVLSLFCVVSLPVTFLYCGGDWRTRMWSATRVAMEVPPETASSLATQVDVQLESKR</sequence>
<dbReference type="OrthoDB" id="5086884at2759"/>
<evidence type="ECO:0000256" key="3">
    <source>
        <dbReference type="ARBA" id="ARBA00022692"/>
    </source>
</evidence>
<evidence type="ECO:0000259" key="7">
    <source>
        <dbReference type="PROSITE" id="PS50850"/>
    </source>
</evidence>
<dbReference type="STRING" id="56484.A0A1Y2FDS4"/>
<keyword evidence="3 6" id="KW-0812">Transmembrane</keyword>
<dbReference type="GO" id="GO:0022857">
    <property type="term" value="F:transmembrane transporter activity"/>
    <property type="evidence" value="ECO:0007669"/>
    <property type="project" value="InterPro"/>
</dbReference>
<feature type="transmembrane region" description="Helical" evidence="6">
    <location>
        <begin position="273"/>
        <end position="294"/>
    </location>
</feature>
<feature type="transmembrane region" description="Helical" evidence="6">
    <location>
        <begin position="15"/>
        <end position="41"/>
    </location>
</feature>
<evidence type="ECO:0000256" key="1">
    <source>
        <dbReference type="ARBA" id="ARBA00004141"/>
    </source>
</evidence>
<keyword evidence="4 6" id="KW-1133">Transmembrane helix</keyword>
<evidence type="ECO:0000313" key="8">
    <source>
        <dbReference type="EMBL" id="ORY82070.1"/>
    </source>
</evidence>
<evidence type="ECO:0000256" key="6">
    <source>
        <dbReference type="SAM" id="Phobius"/>
    </source>
</evidence>